<feature type="domain" description="C-CAP/cofactor C-like" evidence="9">
    <location>
        <begin position="5"/>
        <end position="165"/>
    </location>
</feature>
<dbReference type="InterPro" id="IPR006599">
    <property type="entry name" value="CARP_motif"/>
</dbReference>
<comment type="caution">
    <text evidence="10">The sequence shown here is derived from an EMBL/GenBank/DDBJ whole genome shotgun (WGS) entry which is preliminary data.</text>
</comment>
<dbReference type="Proteomes" id="UP001632037">
    <property type="component" value="Unassembled WGS sequence"/>
</dbReference>
<gene>
    <name evidence="10" type="ORF">V7S43_008910</name>
</gene>
<dbReference type="GO" id="GO:0016020">
    <property type="term" value="C:membrane"/>
    <property type="evidence" value="ECO:0007669"/>
    <property type="project" value="UniProtKB-SubCell"/>
</dbReference>
<evidence type="ECO:0000256" key="6">
    <source>
        <dbReference type="ARBA" id="ARBA00023136"/>
    </source>
</evidence>
<keyword evidence="5 7" id="KW-1133">Transmembrane helix</keyword>
<feature type="compositionally biased region" description="Polar residues" evidence="8">
    <location>
        <begin position="428"/>
        <end position="442"/>
    </location>
</feature>
<evidence type="ECO:0000256" key="8">
    <source>
        <dbReference type="SAM" id="MobiDB-lite"/>
    </source>
</evidence>
<dbReference type="InterPro" id="IPR017901">
    <property type="entry name" value="C-CAP_CF_C-like"/>
</dbReference>
<feature type="transmembrane region" description="Helical" evidence="7">
    <location>
        <begin position="360"/>
        <end position="379"/>
    </location>
</feature>
<evidence type="ECO:0000313" key="10">
    <source>
        <dbReference type="EMBL" id="KAL3666120.1"/>
    </source>
</evidence>
<keyword evidence="11" id="KW-1185">Reference proteome</keyword>
<evidence type="ECO:0000256" key="1">
    <source>
        <dbReference type="ARBA" id="ARBA00004141"/>
    </source>
</evidence>
<dbReference type="PROSITE" id="PS51329">
    <property type="entry name" value="C_CAP_COFACTOR_C"/>
    <property type="match status" value="1"/>
</dbReference>
<evidence type="ECO:0000256" key="5">
    <source>
        <dbReference type="ARBA" id="ARBA00022989"/>
    </source>
</evidence>
<accession>A0ABD3FGQ5</accession>
<evidence type="ECO:0000256" key="2">
    <source>
        <dbReference type="ARBA" id="ARBA00008848"/>
    </source>
</evidence>
<dbReference type="EC" id="2.3.1.225" evidence="7"/>
<protein>
    <recommendedName>
        <fullName evidence="7">Palmitoyltransferase</fullName>
        <ecNumber evidence="7">2.3.1.225</ecNumber>
    </recommendedName>
</protein>
<dbReference type="InterPro" id="IPR012945">
    <property type="entry name" value="Tubulin-bd_cofactor_C_dom"/>
</dbReference>
<dbReference type="Gene3D" id="2.160.20.70">
    <property type="match status" value="1"/>
</dbReference>
<keyword evidence="4" id="KW-0547">Nucleotide-binding</keyword>
<evidence type="ECO:0000256" key="4">
    <source>
        <dbReference type="ARBA" id="ARBA00022741"/>
    </source>
</evidence>
<comment type="domain">
    <text evidence="7">The DHHC domain is required for palmitoyltransferase activity.</text>
</comment>
<sequence>MIFTASDGKTFEDRSAWRLYEFELTYTFRNKKNETLMKLPGQIEGQPFDVSDLKGCTVMLLDHINQVQIDNLSSCRVFVGPSSESVFVRNCSNCVFTIACKQLRTRDCLSCSIYLYSLTDPIIETSQEITFAPYNGAYCGIERNFMDAQLEPTNNHWSQVYDFNDPDKTGANWRILKKEEEAVPWIVDIEPLIPGAATSLGACVNPVARDSGFVQYVDSSSGMKSFTFNTSQKEATKVVQTTTETPVAPSIPTPPQTLPIAPPTTVAPASLAPVEAAMAPPPAPIEASDAPKQATIATPEHVAPPPAMPPVLPAVEGTDLATKEHGEPAVDTAVDQVTEMMGMMNRNAENPVRAATMRKWYARAWWLGVHVYGYVVLGVKGALSPQALPTAQFVVYLVVAAATILCYIVLQCSSPGQLDKRPMLAPVQTATPTELSSPSQMATEDGDDTELLGDGEENDHQRDSADLHFCNECHVFQPLRTKHCKDCARCTRQYDHHCDCVGTCVGENNRRLFVLYLFLQILEGAVMIDVTSLAFTEGDDINDWFKTNALYIVLWFMLMCVLLIAFPLFCYQAFLISTNQTSWEHARRSSITYLQNLPDKRSPFDRGVLQNWWVFISNGDRNTWVHASAPKPMPHQDEASSIV</sequence>
<evidence type="ECO:0000256" key="7">
    <source>
        <dbReference type="RuleBase" id="RU079119"/>
    </source>
</evidence>
<organism evidence="10 11">
    <name type="scientific">Phytophthora oleae</name>
    <dbReference type="NCBI Taxonomy" id="2107226"/>
    <lineage>
        <taxon>Eukaryota</taxon>
        <taxon>Sar</taxon>
        <taxon>Stramenopiles</taxon>
        <taxon>Oomycota</taxon>
        <taxon>Peronosporomycetes</taxon>
        <taxon>Peronosporales</taxon>
        <taxon>Peronosporaceae</taxon>
        <taxon>Phytophthora</taxon>
    </lineage>
</organism>
<keyword evidence="7" id="KW-0012">Acyltransferase</keyword>
<feature type="compositionally biased region" description="Acidic residues" evidence="8">
    <location>
        <begin position="444"/>
        <end position="457"/>
    </location>
</feature>
<dbReference type="PANTHER" id="PTHR15440:SF0">
    <property type="entry name" value="PROTEIN XRP2"/>
    <property type="match status" value="1"/>
</dbReference>
<feature type="transmembrane region" description="Helical" evidence="7">
    <location>
        <begin position="513"/>
        <end position="536"/>
    </location>
</feature>
<keyword evidence="6 7" id="KW-0472">Membrane</keyword>
<proteinExistence type="inferred from homology"/>
<feature type="transmembrane region" description="Helical" evidence="7">
    <location>
        <begin position="391"/>
        <end position="410"/>
    </location>
</feature>
<dbReference type="GO" id="GO:0019706">
    <property type="term" value="F:protein-cysteine S-palmitoyltransferase activity"/>
    <property type="evidence" value="ECO:0007669"/>
    <property type="project" value="UniProtKB-EC"/>
</dbReference>
<evidence type="ECO:0000259" key="9">
    <source>
        <dbReference type="PROSITE" id="PS51329"/>
    </source>
</evidence>
<keyword evidence="7" id="KW-0808">Transferase</keyword>
<dbReference type="GO" id="GO:0000166">
    <property type="term" value="F:nucleotide binding"/>
    <property type="evidence" value="ECO:0007669"/>
    <property type="project" value="UniProtKB-KW"/>
</dbReference>
<comment type="subcellular location">
    <subcellularLocation>
        <location evidence="1">Membrane</location>
        <topology evidence="1">Multi-pass membrane protein</topology>
    </subcellularLocation>
</comment>
<reference evidence="10 11" key="1">
    <citation type="submission" date="2024-09" db="EMBL/GenBank/DDBJ databases">
        <title>Genome sequencing and assembly of Phytophthora oleae, isolate VK10A, causative agent of rot of olive drupes.</title>
        <authorList>
            <person name="Conti Taguali S."/>
            <person name="Riolo M."/>
            <person name="La Spada F."/>
            <person name="Cacciola S.O."/>
            <person name="Dionisio G."/>
        </authorList>
    </citation>
    <scope>NUCLEOTIDE SEQUENCE [LARGE SCALE GENOMIC DNA]</scope>
    <source>
        <strain evidence="10 11">VK10A</strain>
    </source>
</reference>
<name>A0ABD3FGQ5_9STRA</name>
<dbReference type="PANTHER" id="PTHR15440">
    <property type="entry name" value="XRP2 PROTEIN"/>
    <property type="match status" value="1"/>
</dbReference>
<comment type="catalytic activity">
    <reaction evidence="7">
        <text>L-cysteinyl-[protein] + hexadecanoyl-CoA = S-hexadecanoyl-L-cysteinyl-[protein] + CoA</text>
        <dbReference type="Rhea" id="RHEA:36683"/>
        <dbReference type="Rhea" id="RHEA-COMP:10131"/>
        <dbReference type="Rhea" id="RHEA-COMP:11032"/>
        <dbReference type="ChEBI" id="CHEBI:29950"/>
        <dbReference type="ChEBI" id="CHEBI:57287"/>
        <dbReference type="ChEBI" id="CHEBI:57379"/>
        <dbReference type="ChEBI" id="CHEBI:74151"/>
        <dbReference type="EC" id="2.3.1.225"/>
    </reaction>
</comment>
<dbReference type="PROSITE" id="PS50216">
    <property type="entry name" value="DHHC"/>
    <property type="match status" value="1"/>
</dbReference>
<comment type="similarity">
    <text evidence="2">Belongs to the TBCC family.</text>
</comment>
<comment type="similarity">
    <text evidence="7">Belongs to the DHHC palmitoyltransferase family.</text>
</comment>
<dbReference type="EMBL" id="JBIMZQ010000018">
    <property type="protein sequence ID" value="KAL3666120.1"/>
    <property type="molecule type" value="Genomic_DNA"/>
</dbReference>
<keyword evidence="3 7" id="KW-0812">Transmembrane</keyword>
<evidence type="ECO:0000313" key="11">
    <source>
        <dbReference type="Proteomes" id="UP001632037"/>
    </source>
</evidence>
<dbReference type="AlphaFoldDB" id="A0ABD3FGQ5"/>
<dbReference type="InterPro" id="IPR039093">
    <property type="entry name" value="XRP2"/>
</dbReference>
<dbReference type="Pfam" id="PF07986">
    <property type="entry name" value="TBCC"/>
    <property type="match status" value="1"/>
</dbReference>
<dbReference type="SMART" id="SM00673">
    <property type="entry name" value="CARP"/>
    <property type="match status" value="2"/>
</dbReference>
<feature type="transmembrane region" description="Helical" evidence="7">
    <location>
        <begin position="548"/>
        <end position="571"/>
    </location>
</feature>
<dbReference type="InterPro" id="IPR016098">
    <property type="entry name" value="CAP/MinC_C"/>
</dbReference>
<evidence type="ECO:0000256" key="3">
    <source>
        <dbReference type="ARBA" id="ARBA00022692"/>
    </source>
</evidence>
<feature type="region of interest" description="Disordered" evidence="8">
    <location>
        <begin position="428"/>
        <end position="460"/>
    </location>
</feature>
<dbReference type="InterPro" id="IPR001594">
    <property type="entry name" value="Palmitoyltrfase_DHHC"/>
</dbReference>
<dbReference type="Pfam" id="PF01529">
    <property type="entry name" value="DHHC"/>
    <property type="match status" value="1"/>
</dbReference>